<name>A0ABW7J854_9VIBR</name>
<proteinExistence type="predicted"/>
<accession>A0ABW7J854</accession>
<dbReference type="GO" id="GO:0016798">
    <property type="term" value="F:hydrolase activity, acting on glycosyl bonds"/>
    <property type="evidence" value="ECO:0007669"/>
    <property type="project" value="UniProtKB-KW"/>
</dbReference>
<comment type="caution">
    <text evidence="2">The sequence shown here is derived from an EMBL/GenBank/DDBJ whole genome shotgun (WGS) entry which is preliminary data.</text>
</comment>
<evidence type="ECO:0000313" key="2">
    <source>
        <dbReference type="EMBL" id="MFH0272501.1"/>
    </source>
</evidence>
<dbReference type="EC" id="3.2.1.183" evidence="2"/>
<reference evidence="2 3" key="1">
    <citation type="submission" date="2024-10" db="EMBL/GenBank/DDBJ databases">
        <authorList>
            <person name="Yibar A."/>
            <person name="Saticioglu I.B."/>
            <person name="Duman M."/>
            <person name="Ajmi N."/>
            <person name="Gurler F."/>
            <person name="Ay H."/>
            <person name="Onuk E."/>
            <person name="Guler S."/>
            <person name="Romalde J.L."/>
        </authorList>
    </citation>
    <scope>NUCLEOTIDE SEQUENCE [LARGE SCALE GENOMIC DNA]</scope>
    <source>
        <strain evidence="2 3">1-TCBS-A</strain>
    </source>
</reference>
<dbReference type="EMBL" id="JBIHSE010000001">
    <property type="protein sequence ID" value="MFH0272501.1"/>
    <property type="molecule type" value="Genomic_DNA"/>
</dbReference>
<dbReference type="RefSeq" id="WP_171375101.1">
    <property type="nucleotide sequence ID" value="NZ_JBIHSE010000001.1"/>
</dbReference>
<dbReference type="NCBIfam" id="TIGR03568">
    <property type="entry name" value="NeuC_NnaA"/>
    <property type="match status" value="1"/>
</dbReference>
<dbReference type="PANTHER" id="PTHR43174:SF3">
    <property type="entry name" value="UDP-N-ACETYLGLUCOSAMINE 2-EPIMERASE"/>
    <property type="match status" value="1"/>
</dbReference>
<dbReference type="PANTHER" id="PTHR43174">
    <property type="entry name" value="UDP-N-ACETYLGLUCOSAMINE 2-EPIMERASE"/>
    <property type="match status" value="1"/>
</dbReference>
<dbReference type="InterPro" id="IPR003331">
    <property type="entry name" value="UDP_GlcNAc_Epimerase_2_dom"/>
</dbReference>
<feature type="domain" description="UDP-N-acetylglucosamine 2-epimerase" evidence="1">
    <location>
        <begin position="22"/>
        <end position="369"/>
    </location>
</feature>
<evidence type="ECO:0000259" key="1">
    <source>
        <dbReference type="Pfam" id="PF02350"/>
    </source>
</evidence>
<sequence>MRVAIVTSTRADFGILLPLIHKLEADPFFSVTILATGSHTDTVRGGTLQEIKSEGVKDLAVIDIDTSDTTEIGVAKSAAETVEKFAFELDKLHPDLVILLGDRYEILSVAMAAFLLKIPVAHISGGDVTSGALDDSIRHSITKLSHIHFPTTEEYRERVIQLGEQPDKVFNVGNLCIDNVKKVLPVSKAELESFLDFDLDKFERNILVTLHPETTYGDQRVLNDIFFDALSNLKDVGIIITYPNHDAGGDTIIESILKVKSESPHSICVRESLGMRRYHSLLRYVDAVVGNSSSGITEVPSYGIPTIDIGSRQQGRIRAYSVINVGYESDDIHRALKLALSDDFKHKCQEVKNPYGEGDSAEKIVNILKSIKLKGLIKKEFYDAK</sequence>
<gene>
    <name evidence="2" type="primary">neuC</name>
    <name evidence="2" type="ORF">ACGRHZ_14395</name>
</gene>
<protein>
    <submittedName>
        <fullName evidence="2">UDP-N-acetylglucosamine 2-epimerase</fullName>
        <ecNumber evidence="2">3.2.1.183</ecNumber>
    </submittedName>
</protein>
<dbReference type="SUPFAM" id="SSF53756">
    <property type="entry name" value="UDP-Glycosyltransferase/glycogen phosphorylase"/>
    <property type="match status" value="1"/>
</dbReference>
<dbReference type="Gene3D" id="3.40.50.2000">
    <property type="entry name" value="Glycogen Phosphorylase B"/>
    <property type="match status" value="2"/>
</dbReference>
<organism evidence="2 3">
    <name type="scientific">Vibrio jasicida</name>
    <dbReference type="NCBI Taxonomy" id="766224"/>
    <lineage>
        <taxon>Bacteria</taxon>
        <taxon>Pseudomonadati</taxon>
        <taxon>Pseudomonadota</taxon>
        <taxon>Gammaproteobacteria</taxon>
        <taxon>Vibrionales</taxon>
        <taxon>Vibrionaceae</taxon>
        <taxon>Vibrio</taxon>
    </lineage>
</organism>
<dbReference type="Proteomes" id="UP001607221">
    <property type="component" value="Unassembled WGS sequence"/>
</dbReference>
<keyword evidence="2" id="KW-0326">Glycosidase</keyword>
<dbReference type="InterPro" id="IPR020004">
    <property type="entry name" value="UDP-GlcNAc_Epase"/>
</dbReference>
<evidence type="ECO:0000313" key="3">
    <source>
        <dbReference type="Proteomes" id="UP001607221"/>
    </source>
</evidence>
<dbReference type="InterPro" id="IPR029767">
    <property type="entry name" value="WecB-like"/>
</dbReference>
<keyword evidence="2" id="KW-0378">Hydrolase</keyword>
<dbReference type="CDD" id="cd03786">
    <property type="entry name" value="GTB_UDP-GlcNAc_2-Epimerase"/>
    <property type="match status" value="1"/>
</dbReference>
<keyword evidence="3" id="KW-1185">Reference proteome</keyword>
<dbReference type="Pfam" id="PF02350">
    <property type="entry name" value="Epimerase_2"/>
    <property type="match status" value="1"/>
</dbReference>